<evidence type="ECO:0000313" key="19">
    <source>
        <dbReference type="EMBL" id="KAG6455521.1"/>
    </source>
</evidence>
<dbReference type="Gene3D" id="2.40.155.10">
    <property type="entry name" value="Green fluorescent protein"/>
    <property type="match status" value="1"/>
</dbReference>
<keyword evidence="4 12" id="KW-0245">EGF-like domain</keyword>
<dbReference type="InterPro" id="IPR011042">
    <property type="entry name" value="6-blade_b-propeller_TolB-like"/>
</dbReference>
<keyword evidence="5 15" id="KW-0732">Signal</keyword>
<feature type="compositionally biased region" description="Low complexity" evidence="14">
    <location>
        <begin position="830"/>
        <end position="843"/>
    </location>
</feature>
<dbReference type="Pfam" id="PF07645">
    <property type="entry name" value="EGF_CA"/>
    <property type="match status" value="2"/>
</dbReference>
<dbReference type="InterPro" id="IPR000033">
    <property type="entry name" value="LDLR_classB_rpt"/>
</dbReference>
<evidence type="ECO:0000256" key="5">
    <source>
        <dbReference type="ARBA" id="ARBA00022729"/>
    </source>
</evidence>
<dbReference type="GO" id="GO:0060070">
    <property type="term" value="P:canonical Wnt signaling pathway"/>
    <property type="evidence" value="ECO:0007669"/>
    <property type="project" value="TreeGrafter"/>
</dbReference>
<dbReference type="PROSITE" id="PS51120">
    <property type="entry name" value="LDLRB"/>
    <property type="match status" value="3"/>
</dbReference>
<feature type="signal peptide" evidence="15">
    <location>
        <begin position="1"/>
        <end position="16"/>
    </location>
</feature>
<dbReference type="PANTHER" id="PTHR46513:SF13">
    <property type="entry name" value="EGF-LIKE DOMAIN-CONTAINING PROTEIN"/>
    <property type="match status" value="1"/>
</dbReference>
<dbReference type="PROSITE" id="PS50993">
    <property type="entry name" value="NIDOGEN_G2"/>
    <property type="match status" value="1"/>
</dbReference>
<evidence type="ECO:0000256" key="6">
    <source>
        <dbReference type="ARBA" id="ARBA00022737"/>
    </source>
</evidence>
<keyword evidence="10 12" id="KW-1015">Disulfide bond</keyword>
<feature type="compositionally biased region" description="Pro residues" evidence="14">
    <location>
        <begin position="884"/>
        <end position="903"/>
    </location>
</feature>
<feature type="compositionally biased region" description="Polar residues" evidence="14">
    <location>
        <begin position="985"/>
        <end position="999"/>
    </location>
</feature>
<dbReference type="GO" id="GO:0005509">
    <property type="term" value="F:calcium ion binding"/>
    <property type="evidence" value="ECO:0007669"/>
    <property type="project" value="InterPro"/>
</dbReference>
<keyword evidence="7" id="KW-0106">Calcium</keyword>
<dbReference type="PROSITE" id="PS01186">
    <property type="entry name" value="EGF_2"/>
    <property type="match status" value="7"/>
</dbReference>
<protein>
    <recommendedName>
        <fullName evidence="21">Nidogen</fullName>
    </recommendedName>
</protein>
<dbReference type="GO" id="GO:0017147">
    <property type="term" value="F:Wnt-protein binding"/>
    <property type="evidence" value="ECO:0007669"/>
    <property type="project" value="TreeGrafter"/>
</dbReference>
<evidence type="ECO:0000256" key="13">
    <source>
        <dbReference type="PROSITE-ProRule" id="PRU00461"/>
    </source>
</evidence>
<evidence type="ECO:0000256" key="3">
    <source>
        <dbReference type="ARBA" id="ARBA00022530"/>
    </source>
</evidence>
<gene>
    <name evidence="19" type="ORF">O3G_MSEX009239</name>
</gene>
<dbReference type="FunFam" id="2.120.10.30:FF:000241">
    <property type="entry name" value="Low-density lipoprotein receptor-related protein 6"/>
    <property type="match status" value="1"/>
</dbReference>
<feature type="region of interest" description="Disordered" evidence="14">
    <location>
        <begin position="754"/>
        <end position="999"/>
    </location>
</feature>
<evidence type="ECO:0000256" key="14">
    <source>
        <dbReference type="SAM" id="MobiDB-lite"/>
    </source>
</evidence>
<evidence type="ECO:0000256" key="9">
    <source>
        <dbReference type="ARBA" id="ARBA00022889"/>
    </source>
</evidence>
<dbReference type="SMART" id="SM00181">
    <property type="entry name" value="EGF"/>
    <property type="match status" value="10"/>
</dbReference>
<dbReference type="PROSITE" id="PS50026">
    <property type="entry name" value="EGF_3"/>
    <property type="match status" value="7"/>
</dbReference>
<dbReference type="InterPro" id="IPR018097">
    <property type="entry name" value="EGF_Ca-bd_CS"/>
</dbReference>
<feature type="compositionally biased region" description="Basic and acidic residues" evidence="14">
    <location>
        <begin position="865"/>
        <end position="880"/>
    </location>
</feature>
<feature type="repeat" description="LDL-receptor class B" evidence="13">
    <location>
        <begin position="1348"/>
        <end position="1391"/>
    </location>
</feature>
<feature type="chain" id="PRO_5038276511" description="Nidogen" evidence="15">
    <location>
        <begin position="17"/>
        <end position="1562"/>
    </location>
</feature>
<proteinExistence type="predicted"/>
<dbReference type="SMART" id="SM00135">
    <property type="entry name" value="LY"/>
    <property type="match status" value="5"/>
</dbReference>
<sequence>MWTCVALVALVVSAGAVTRDQFYPHGLGLQTLPKGAEVPPPEVPLKVPIVFFGEVYDTVFVNNFGVLTFRADIPQFLNIEFPLPYPSIAAFYTNIDTTDGGTVYYRETDEPLVLSKAEESVQNNFHEYYDFKPKSVFIATWRDVMYTGETEKRNSFQVAIISNGTESFVELLYPEREIQWIQRKTDETSLPDAKAQAGFIAEDGRVFPLRGSGSHQIRNIVSWSNIHEPGRYVFRIGVIGPNDTIAVPDQYNQSEVEIAEESKTCAQSGLSICHTDAKCVDYQAGICCQCNEGFYGNGKSCIKNNVPLRVHGKLNGVINDVNLNDVDIQSYVVVEDGRSYTALSLTPPALGSSLQFLNVLGSVVGWLFAQPSGVAKNGYQLTGSLFNYTADLWFPATGERVFINQEYLGHDVFDQITVDTEVRGTLPAVLTGIKLDISEYEEQYSISEPGTIRTDSTRTFTNKVTGQKYEQRVSQTISYNPCKYAPPSSDDSVPFTLKVTKNYLGYEVRENIVRYGSSNKIVPLGQEDPCVEGQKTCSKHSTCVVHEDSFSCVCNKGYSDIYVNFESVCIDIDECAAGTHNCDNNADCYNYDGGFECRCRDGFDGNGITCKKISRCQNLNCDANAQCIDNEGDVPFLASCVCNPGYTGDGLKCYPVYDYTCNRCSPDATCVLSEITNEYSCRCNSGFSGDGFSCVQNTPETTTPVSLEAEYNNSIVLPHCQENTCTCPPGYLYFRDEWNNELCKYEIYQDNNPPAIYNPPEYQPPDYQQSGNQAHEYNQPGNQAHEYNQPGNQAPEYTQSKYNQPSYQPEYQPHDYKQPTNLQPEYPSHELQQPEYPAPEQQPEYPPHEEQQSGYPLPEQQPEYTAHEEQQPEYPPHEEQQPEYPQPEYAPPEQQPEYSPPEQQPAYPSPEQQPAYPPPEQQPAYPPPEQQPENSPYEYQSSDSPSAFNSPTEGYSASNWADTTPRYNTDGIPQPLNPADYASTPRYTTPDNENFSENDASITCETDTDCPPNAVCSPDTAASPFTPYSGHCVCPEGYEGDAYECIERTGSTCSCGTYAHCTETPSNELICVCDAGYHGDGYTCRPNLSCSNNSDCELNAECRLDSVSNEYICQCIDGFVKDQNEACIPDAQLCNGALCAEHASCLFDSSIEISYCHCDSGFVGDGISQCVPAERTCDLANDCSLDAVCTLSESGYQCVCRDGFIGDGYTCTREVSCRTDPYLCSPHASCIQRSDSYICECNRGYNGNGTVCELNPRQDGNFIVTSDGTSIYRVPFVRSTRYYATPLNSGVSQVAVGVEVDCLSGRVYWGDVVSNNLKSVGYDGSSYEVFLSFGIKSPEGLAVDWSGRNIFWTDSKKLTIEVANLDTKVRKVLFAVNGIVNPRGIAVHPQRGKIFWSDWNRSGPKIEWANMDGTQRGIFLDSSDVKLPNSVAIDFVRERLCYADAGLQSIKCVGIDTLERETVAEHCRYPFGLAIHENKFYWSDWKSLTIEYIDTETKTRGHIDIPKSTKRIYGIAVAGSQCPSADNVCMHRNGGCDPGQLCLPNGQGGRSCVDGDKNYAEH</sequence>
<dbReference type="EMBL" id="JH668492">
    <property type="protein sequence ID" value="KAG6455521.1"/>
    <property type="molecule type" value="Genomic_DNA"/>
</dbReference>
<dbReference type="Pfam" id="PF00058">
    <property type="entry name" value="Ldl_recept_b"/>
    <property type="match status" value="2"/>
</dbReference>
<evidence type="ECO:0000256" key="15">
    <source>
        <dbReference type="SAM" id="SignalP"/>
    </source>
</evidence>
<dbReference type="InterPro" id="IPR050778">
    <property type="entry name" value="Cueball_EGF_LRP_Nidogen"/>
</dbReference>
<accession>A0A921ZCR6</accession>
<dbReference type="SMART" id="SM00179">
    <property type="entry name" value="EGF_CA"/>
    <property type="match status" value="4"/>
</dbReference>
<feature type="domain" description="EGF-like" evidence="16">
    <location>
        <begin position="526"/>
        <end position="566"/>
    </location>
</feature>
<dbReference type="SMART" id="SM00682">
    <property type="entry name" value="G2F"/>
    <property type="match status" value="1"/>
</dbReference>
<dbReference type="PANTHER" id="PTHR46513">
    <property type="entry name" value="VITELLOGENIN RECEPTOR-LIKE PROTEIN-RELATED-RELATED"/>
    <property type="match status" value="1"/>
</dbReference>
<evidence type="ECO:0000313" key="20">
    <source>
        <dbReference type="Proteomes" id="UP000791440"/>
    </source>
</evidence>
<feature type="disulfide bond" evidence="12">
    <location>
        <begin position="664"/>
        <end position="681"/>
    </location>
</feature>
<keyword evidence="2" id="KW-0964">Secreted</keyword>
<evidence type="ECO:0000259" key="18">
    <source>
        <dbReference type="PROSITE" id="PS51220"/>
    </source>
</evidence>
<dbReference type="InterPro" id="IPR006605">
    <property type="entry name" value="G2_nidogen/fibulin_G2F"/>
</dbReference>
<dbReference type="InterPro" id="IPR049883">
    <property type="entry name" value="NOTCH1_EGF-like"/>
</dbReference>
<feature type="repeat" description="LDL-receptor class B" evidence="13">
    <location>
        <begin position="1305"/>
        <end position="1347"/>
    </location>
</feature>
<dbReference type="GO" id="GO:0007160">
    <property type="term" value="P:cell-matrix adhesion"/>
    <property type="evidence" value="ECO:0007669"/>
    <property type="project" value="InterPro"/>
</dbReference>
<keyword evidence="9" id="KW-0130">Cell adhesion</keyword>
<feature type="domain" description="EGF-like" evidence="16">
    <location>
        <begin position="612"/>
        <end position="654"/>
    </location>
</feature>
<feature type="disulfide bond" evidence="12">
    <location>
        <begin position="1139"/>
        <end position="1156"/>
    </location>
</feature>
<keyword evidence="20" id="KW-1185">Reference proteome</keyword>
<dbReference type="FunFam" id="2.10.25.10:FF:000038">
    <property type="entry name" value="Fibrillin 2"/>
    <property type="match status" value="1"/>
</dbReference>
<dbReference type="Pfam" id="PF06119">
    <property type="entry name" value="NIDO"/>
    <property type="match status" value="1"/>
</dbReference>
<dbReference type="SUPFAM" id="SSF54511">
    <property type="entry name" value="GFP-like"/>
    <property type="match status" value="1"/>
</dbReference>
<keyword evidence="8" id="KW-0084">Basement membrane</keyword>
<dbReference type="Gene3D" id="2.120.10.30">
    <property type="entry name" value="TolB, C-terminal domain"/>
    <property type="match status" value="1"/>
</dbReference>
<dbReference type="EMBL" id="JH668492">
    <property type="protein sequence ID" value="KAG6455520.1"/>
    <property type="molecule type" value="Genomic_DNA"/>
</dbReference>
<evidence type="ECO:0000256" key="2">
    <source>
        <dbReference type="ARBA" id="ARBA00022525"/>
    </source>
</evidence>
<reference evidence="19" key="1">
    <citation type="journal article" date="2016" name="Insect Biochem. Mol. Biol.">
        <title>Multifaceted biological insights from a draft genome sequence of the tobacco hornworm moth, Manduca sexta.</title>
        <authorList>
            <person name="Kanost M.R."/>
            <person name="Arrese E.L."/>
            <person name="Cao X."/>
            <person name="Chen Y.R."/>
            <person name="Chellapilla S."/>
            <person name="Goldsmith M.R."/>
            <person name="Grosse-Wilde E."/>
            <person name="Heckel D.G."/>
            <person name="Herndon N."/>
            <person name="Jiang H."/>
            <person name="Papanicolaou A."/>
            <person name="Qu J."/>
            <person name="Soulages J.L."/>
            <person name="Vogel H."/>
            <person name="Walters J."/>
            <person name="Waterhouse R.M."/>
            <person name="Ahn S.J."/>
            <person name="Almeida F.C."/>
            <person name="An C."/>
            <person name="Aqrawi P."/>
            <person name="Bretschneider A."/>
            <person name="Bryant W.B."/>
            <person name="Bucks S."/>
            <person name="Chao H."/>
            <person name="Chevignon G."/>
            <person name="Christen J.M."/>
            <person name="Clarke D.F."/>
            <person name="Dittmer N.T."/>
            <person name="Ferguson L.C.F."/>
            <person name="Garavelou S."/>
            <person name="Gordon K.H.J."/>
            <person name="Gunaratna R.T."/>
            <person name="Han Y."/>
            <person name="Hauser F."/>
            <person name="He Y."/>
            <person name="Heidel-Fischer H."/>
            <person name="Hirsh A."/>
            <person name="Hu Y."/>
            <person name="Jiang H."/>
            <person name="Kalra D."/>
            <person name="Klinner C."/>
            <person name="Konig C."/>
            <person name="Kovar C."/>
            <person name="Kroll A.R."/>
            <person name="Kuwar S.S."/>
            <person name="Lee S.L."/>
            <person name="Lehman R."/>
            <person name="Li K."/>
            <person name="Li Z."/>
            <person name="Liang H."/>
            <person name="Lovelace S."/>
            <person name="Lu Z."/>
            <person name="Mansfield J.H."/>
            <person name="McCulloch K.J."/>
            <person name="Mathew T."/>
            <person name="Morton B."/>
            <person name="Muzny D.M."/>
            <person name="Neunemann D."/>
            <person name="Ongeri F."/>
            <person name="Pauchet Y."/>
            <person name="Pu L.L."/>
            <person name="Pyrousis I."/>
            <person name="Rao X.J."/>
            <person name="Redding A."/>
            <person name="Roesel C."/>
            <person name="Sanchez-Gracia A."/>
            <person name="Schaack S."/>
            <person name="Shukla A."/>
            <person name="Tetreau G."/>
            <person name="Wang Y."/>
            <person name="Xiong G.H."/>
            <person name="Traut W."/>
            <person name="Walsh T.K."/>
            <person name="Worley K.C."/>
            <person name="Wu D."/>
            <person name="Wu W."/>
            <person name="Wu Y.Q."/>
            <person name="Zhang X."/>
            <person name="Zou Z."/>
            <person name="Zucker H."/>
            <person name="Briscoe A.D."/>
            <person name="Burmester T."/>
            <person name="Clem R.J."/>
            <person name="Feyereisen R."/>
            <person name="Grimmelikhuijzen C.J.P."/>
            <person name="Hamodrakas S.J."/>
            <person name="Hansson B.S."/>
            <person name="Huguet E."/>
            <person name="Jermiin L.S."/>
            <person name="Lan Q."/>
            <person name="Lehman H.K."/>
            <person name="Lorenzen M."/>
            <person name="Merzendorfer H."/>
            <person name="Michalopoulos I."/>
            <person name="Morton D.B."/>
            <person name="Muthukrishnan S."/>
            <person name="Oakeshott J.G."/>
            <person name="Palmer W."/>
            <person name="Park Y."/>
            <person name="Passarelli A.L."/>
            <person name="Rozas J."/>
            <person name="Schwartz L.M."/>
            <person name="Smith W."/>
            <person name="Southgate A."/>
            <person name="Vilcinskas A."/>
            <person name="Vogt R."/>
            <person name="Wang P."/>
            <person name="Werren J."/>
            <person name="Yu X.Q."/>
            <person name="Zhou J.J."/>
            <person name="Brown S.J."/>
            <person name="Scherer S.E."/>
            <person name="Richards S."/>
            <person name="Blissard G.W."/>
        </authorList>
    </citation>
    <scope>NUCLEOTIDE SEQUENCE</scope>
</reference>
<keyword evidence="3" id="KW-0272">Extracellular matrix</keyword>
<feature type="domain" description="NIDO" evidence="18">
    <location>
        <begin position="90"/>
        <end position="239"/>
    </location>
</feature>
<dbReference type="InterPro" id="IPR003886">
    <property type="entry name" value="NIDO_dom"/>
</dbReference>
<dbReference type="Gene3D" id="2.10.25.10">
    <property type="entry name" value="Laminin"/>
    <property type="match status" value="6"/>
</dbReference>
<dbReference type="Pfam" id="PF07474">
    <property type="entry name" value="G2F"/>
    <property type="match status" value="1"/>
</dbReference>
<dbReference type="SUPFAM" id="SSF57184">
    <property type="entry name" value="Growth factor receptor domain"/>
    <property type="match status" value="2"/>
</dbReference>
<feature type="compositionally biased region" description="Low complexity" evidence="14">
    <location>
        <begin position="904"/>
        <end position="914"/>
    </location>
</feature>
<dbReference type="GO" id="GO:0005604">
    <property type="term" value="C:basement membrane"/>
    <property type="evidence" value="ECO:0007669"/>
    <property type="project" value="UniProtKB-SubCell"/>
</dbReference>
<feature type="compositionally biased region" description="Polar residues" evidence="14">
    <location>
        <begin position="937"/>
        <end position="967"/>
    </location>
</feature>
<evidence type="ECO:0000259" key="17">
    <source>
        <dbReference type="PROSITE" id="PS50993"/>
    </source>
</evidence>
<dbReference type="SMART" id="SM00539">
    <property type="entry name" value="NIDO"/>
    <property type="match status" value="1"/>
</dbReference>
<evidence type="ECO:0000256" key="10">
    <source>
        <dbReference type="ARBA" id="ARBA00023157"/>
    </source>
</evidence>
<dbReference type="Proteomes" id="UP000791440">
    <property type="component" value="Unassembled WGS sequence"/>
</dbReference>
<dbReference type="GO" id="GO:0005886">
    <property type="term" value="C:plasma membrane"/>
    <property type="evidence" value="ECO:0007669"/>
    <property type="project" value="TreeGrafter"/>
</dbReference>
<evidence type="ECO:0000256" key="12">
    <source>
        <dbReference type="PROSITE-ProRule" id="PRU00076"/>
    </source>
</evidence>
<feature type="domain" description="EGF-like" evidence="16">
    <location>
        <begin position="1173"/>
        <end position="1212"/>
    </location>
</feature>
<dbReference type="OrthoDB" id="6375837at2759"/>
<reference evidence="19" key="2">
    <citation type="submission" date="2020-12" db="EMBL/GenBank/DDBJ databases">
        <authorList>
            <person name="Kanost M."/>
        </authorList>
    </citation>
    <scope>NUCLEOTIDE SEQUENCE</scope>
</reference>
<dbReference type="PROSITE" id="PS00010">
    <property type="entry name" value="ASX_HYDROXYL"/>
    <property type="match status" value="1"/>
</dbReference>
<dbReference type="GO" id="GO:0042813">
    <property type="term" value="F:Wnt receptor activity"/>
    <property type="evidence" value="ECO:0007669"/>
    <property type="project" value="TreeGrafter"/>
</dbReference>
<dbReference type="Gene3D" id="2.90.20.10">
    <property type="entry name" value="Plasmodium vivax P25 domain"/>
    <property type="match status" value="1"/>
</dbReference>
<dbReference type="InterPro" id="IPR000152">
    <property type="entry name" value="EGF-type_Asp/Asn_hydroxyl_site"/>
</dbReference>
<organism evidence="19 20">
    <name type="scientific">Manduca sexta</name>
    <name type="common">Tobacco hawkmoth</name>
    <name type="synonym">Tobacco hornworm</name>
    <dbReference type="NCBI Taxonomy" id="7130"/>
    <lineage>
        <taxon>Eukaryota</taxon>
        <taxon>Metazoa</taxon>
        <taxon>Ecdysozoa</taxon>
        <taxon>Arthropoda</taxon>
        <taxon>Hexapoda</taxon>
        <taxon>Insecta</taxon>
        <taxon>Pterygota</taxon>
        <taxon>Neoptera</taxon>
        <taxon>Endopterygota</taxon>
        <taxon>Lepidoptera</taxon>
        <taxon>Glossata</taxon>
        <taxon>Ditrysia</taxon>
        <taxon>Bombycoidea</taxon>
        <taxon>Sphingidae</taxon>
        <taxon>Sphinginae</taxon>
        <taxon>Sphingini</taxon>
        <taxon>Manduca</taxon>
    </lineage>
</organism>
<evidence type="ECO:0000256" key="1">
    <source>
        <dbReference type="ARBA" id="ARBA00004302"/>
    </source>
</evidence>
<dbReference type="PROSITE" id="PS51220">
    <property type="entry name" value="NIDO"/>
    <property type="match status" value="1"/>
</dbReference>
<feature type="domain" description="EGF-like" evidence="16">
    <location>
        <begin position="657"/>
        <end position="693"/>
    </location>
</feature>
<feature type="repeat" description="LDL-receptor class B" evidence="13">
    <location>
        <begin position="1392"/>
        <end position="1437"/>
    </location>
</feature>
<keyword evidence="6" id="KW-0677">Repeat</keyword>
<keyword evidence="11" id="KW-0325">Glycoprotein</keyword>
<dbReference type="InterPro" id="IPR009030">
    <property type="entry name" value="Growth_fac_rcpt_cys_sf"/>
</dbReference>
<feature type="domain" description="EGF-like" evidence="16">
    <location>
        <begin position="1130"/>
        <end position="1171"/>
    </location>
</feature>
<dbReference type="SUPFAM" id="SSF63825">
    <property type="entry name" value="YWTD domain"/>
    <property type="match status" value="1"/>
</dbReference>
<evidence type="ECO:0000259" key="16">
    <source>
        <dbReference type="PROSITE" id="PS50026"/>
    </source>
</evidence>
<feature type="domain" description="EGF-like" evidence="16">
    <location>
        <begin position="571"/>
        <end position="611"/>
    </location>
</feature>
<dbReference type="CDD" id="cd00054">
    <property type="entry name" value="EGF_CA"/>
    <property type="match status" value="1"/>
</dbReference>
<dbReference type="InterPro" id="IPR009017">
    <property type="entry name" value="GFP"/>
</dbReference>
<comment type="subcellular location">
    <subcellularLocation>
        <location evidence="1">Secreted</location>
        <location evidence="1">Extracellular space</location>
        <location evidence="1">Extracellular matrix</location>
        <location evidence="1">Basement membrane</location>
    </subcellularLocation>
</comment>
<dbReference type="InterPro" id="IPR000742">
    <property type="entry name" value="EGF"/>
</dbReference>
<evidence type="ECO:0000256" key="11">
    <source>
        <dbReference type="ARBA" id="ARBA00023180"/>
    </source>
</evidence>
<evidence type="ECO:0000256" key="7">
    <source>
        <dbReference type="ARBA" id="ARBA00022837"/>
    </source>
</evidence>
<feature type="compositionally biased region" description="Polar residues" evidence="14">
    <location>
        <begin position="766"/>
        <end position="809"/>
    </location>
</feature>
<comment type="caution">
    <text evidence="19">The sequence shown here is derived from an EMBL/GenBank/DDBJ whole genome shotgun (WGS) entry which is preliminary data.</text>
</comment>
<comment type="caution">
    <text evidence="12">Lacks conserved residue(s) required for the propagation of feature annotation.</text>
</comment>
<dbReference type="PROSITE" id="PS01187">
    <property type="entry name" value="EGF_CA"/>
    <property type="match status" value="1"/>
</dbReference>
<feature type="compositionally biased region" description="Pro residues" evidence="14">
    <location>
        <begin position="915"/>
        <end position="930"/>
    </location>
</feature>
<dbReference type="Pfam" id="PF12947">
    <property type="entry name" value="EGF_3"/>
    <property type="match status" value="2"/>
</dbReference>
<dbReference type="InterPro" id="IPR001881">
    <property type="entry name" value="EGF-like_Ca-bd_dom"/>
</dbReference>
<feature type="domain" description="Nidogen G2 beta-barrel" evidence="17">
    <location>
        <begin position="306"/>
        <end position="531"/>
    </location>
</feature>
<feature type="domain" description="EGF-like" evidence="16">
    <location>
        <begin position="1213"/>
        <end position="1253"/>
    </location>
</feature>
<dbReference type="InterPro" id="IPR024731">
    <property type="entry name" value="NELL2-like_EGF"/>
</dbReference>
<evidence type="ECO:0000256" key="8">
    <source>
        <dbReference type="ARBA" id="ARBA00022869"/>
    </source>
</evidence>
<name>A0A921ZCR6_MANSE</name>
<evidence type="ECO:0000256" key="4">
    <source>
        <dbReference type="ARBA" id="ARBA00022536"/>
    </source>
</evidence>
<evidence type="ECO:0008006" key="21">
    <source>
        <dbReference type="Google" id="ProtNLM"/>
    </source>
</evidence>